<dbReference type="InterPro" id="IPR051907">
    <property type="entry name" value="DoxX-like_oxidoreductase"/>
</dbReference>
<evidence type="ECO:0000256" key="4">
    <source>
        <dbReference type="ARBA" id="ARBA00022692"/>
    </source>
</evidence>
<feature type="transmembrane region" description="Helical" evidence="7">
    <location>
        <begin position="79"/>
        <end position="99"/>
    </location>
</feature>
<gene>
    <name evidence="8" type="ORF">LDX50_28830</name>
</gene>
<dbReference type="RefSeq" id="WP_225699773.1">
    <property type="nucleotide sequence ID" value="NZ_JAIXNE010000007.1"/>
</dbReference>
<dbReference type="PANTHER" id="PTHR33452">
    <property type="entry name" value="OXIDOREDUCTASE CATD-RELATED"/>
    <property type="match status" value="1"/>
</dbReference>
<comment type="similarity">
    <text evidence="2">Belongs to the DoxX family.</text>
</comment>
<name>A0A9X1HYS6_9BACT</name>
<dbReference type="Proteomes" id="UP001139409">
    <property type="component" value="Unassembled WGS sequence"/>
</dbReference>
<dbReference type="InterPro" id="IPR032808">
    <property type="entry name" value="DoxX"/>
</dbReference>
<feature type="transmembrane region" description="Helical" evidence="7">
    <location>
        <begin position="12"/>
        <end position="32"/>
    </location>
</feature>
<comment type="subcellular location">
    <subcellularLocation>
        <location evidence="1">Cell membrane</location>
        <topology evidence="1">Multi-pass membrane protein</topology>
    </subcellularLocation>
</comment>
<reference evidence="8" key="1">
    <citation type="submission" date="2021-09" db="EMBL/GenBank/DDBJ databases">
        <title>Fulvivirga sp. isolated from coastal sediment.</title>
        <authorList>
            <person name="Yu H."/>
        </authorList>
    </citation>
    <scope>NUCLEOTIDE SEQUENCE</scope>
    <source>
        <strain evidence="8">1062</strain>
    </source>
</reference>
<organism evidence="8 9">
    <name type="scientific">Fulvivirga sedimenti</name>
    <dbReference type="NCBI Taxonomy" id="2879465"/>
    <lineage>
        <taxon>Bacteria</taxon>
        <taxon>Pseudomonadati</taxon>
        <taxon>Bacteroidota</taxon>
        <taxon>Cytophagia</taxon>
        <taxon>Cytophagales</taxon>
        <taxon>Fulvivirgaceae</taxon>
        <taxon>Fulvivirga</taxon>
    </lineage>
</organism>
<evidence type="ECO:0000256" key="5">
    <source>
        <dbReference type="ARBA" id="ARBA00022989"/>
    </source>
</evidence>
<evidence type="ECO:0000256" key="3">
    <source>
        <dbReference type="ARBA" id="ARBA00022475"/>
    </source>
</evidence>
<keyword evidence="6 7" id="KW-0472">Membrane</keyword>
<keyword evidence="4 7" id="KW-0812">Transmembrane</keyword>
<keyword evidence="9" id="KW-1185">Reference proteome</keyword>
<comment type="caution">
    <text evidence="8">The sequence shown here is derived from an EMBL/GenBank/DDBJ whole genome shotgun (WGS) entry which is preliminary data.</text>
</comment>
<sequence>MMFSQATAFRILAVVRICTGGLLVYHGLEIFSTETMEMYMDWEQFRGRGRYILVYAGKASELISGILLLVGLYTRIASILMIGTFFYITFFVGGGRFWYEDQHPFLFVLLGFIFFFTGSETWSIDAKRSRK</sequence>
<dbReference type="EMBL" id="JAIXNE010000007">
    <property type="protein sequence ID" value="MCA6078914.1"/>
    <property type="molecule type" value="Genomic_DNA"/>
</dbReference>
<evidence type="ECO:0000313" key="9">
    <source>
        <dbReference type="Proteomes" id="UP001139409"/>
    </source>
</evidence>
<evidence type="ECO:0000256" key="2">
    <source>
        <dbReference type="ARBA" id="ARBA00006679"/>
    </source>
</evidence>
<feature type="transmembrane region" description="Helical" evidence="7">
    <location>
        <begin position="52"/>
        <end position="72"/>
    </location>
</feature>
<protein>
    <submittedName>
        <fullName evidence="8">DoxX family protein</fullName>
    </submittedName>
</protein>
<evidence type="ECO:0000256" key="1">
    <source>
        <dbReference type="ARBA" id="ARBA00004651"/>
    </source>
</evidence>
<dbReference type="AlphaFoldDB" id="A0A9X1HYS6"/>
<keyword evidence="5 7" id="KW-1133">Transmembrane helix</keyword>
<accession>A0A9X1HYS6</accession>
<feature type="transmembrane region" description="Helical" evidence="7">
    <location>
        <begin position="105"/>
        <end position="124"/>
    </location>
</feature>
<proteinExistence type="inferred from homology"/>
<dbReference type="Pfam" id="PF07681">
    <property type="entry name" value="DoxX"/>
    <property type="match status" value="1"/>
</dbReference>
<dbReference type="GO" id="GO:0005886">
    <property type="term" value="C:plasma membrane"/>
    <property type="evidence" value="ECO:0007669"/>
    <property type="project" value="UniProtKB-SubCell"/>
</dbReference>
<evidence type="ECO:0000256" key="6">
    <source>
        <dbReference type="ARBA" id="ARBA00023136"/>
    </source>
</evidence>
<evidence type="ECO:0000313" key="8">
    <source>
        <dbReference type="EMBL" id="MCA6078914.1"/>
    </source>
</evidence>
<dbReference type="PANTHER" id="PTHR33452:SF1">
    <property type="entry name" value="INNER MEMBRANE PROTEIN YPHA-RELATED"/>
    <property type="match status" value="1"/>
</dbReference>
<keyword evidence="3" id="KW-1003">Cell membrane</keyword>
<evidence type="ECO:0000256" key="7">
    <source>
        <dbReference type="SAM" id="Phobius"/>
    </source>
</evidence>